<keyword evidence="5" id="KW-1185">Reference proteome</keyword>
<accession>A0A151AX18</accession>
<evidence type="ECO:0000256" key="1">
    <source>
        <dbReference type="ARBA" id="ARBA00006174"/>
    </source>
</evidence>
<dbReference type="GO" id="GO:0016829">
    <property type="term" value="F:lyase activity"/>
    <property type="evidence" value="ECO:0007669"/>
    <property type="project" value="InterPro"/>
</dbReference>
<dbReference type="InterPro" id="IPR045337">
    <property type="entry name" value="MmgE_PrpD_C"/>
</dbReference>
<proteinExistence type="inferred from homology"/>
<dbReference type="Gene3D" id="3.30.1330.120">
    <property type="entry name" value="2-methylcitrate dehydratase PrpD"/>
    <property type="match status" value="1"/>
</dbReference>
<dbReference type="Pfam" id="PF03972">
    <property type="entry name" value="MmgE_PrpD_N"/>
    <property type="match status" value="1"/>
</dbReference>
<dbReference type="PANTHER" id="PTHR16943:SF8">
    <property type="entry name" value="2-METHYLCITRATE DEHYDRATASE"/>
    <property type="match status" value="1"/>
</dbReference>
<comment type="similarity">
    <text evidence="1">Belongs to the PrpD family.</text>
</comment>
<protein>
    <submittedName>
        <fullName evidence="4">2-methylcitrate dehydratase</fullName>
    </submittedName>
</protein>
<dbReference type="Gene3D" id="1.10.4100.10">
    <property type="entry name" value="2-methylcitrate dehydratase PrpD"/>
    <property type="match status" value="1"/>
</dbReference>
<reference evidence="4 5" key="1">
    <citation type="submission" date="2016-02" db="EMBL/GenBank/DDBJ databases">
        <title>Genome sequence of Moorella mulderi DSM 14980.</title>
        <authorList>
            <person name="Poehlein A."/>
            <person name="Daniel R."/>
        </authorList>
    </citation>
    <scope>NUCLEOTIDE SEQUENCE [LARGE SCALE GENOMIC DNA]</scope>
    <source>
        <strain evidence="4 5">DSM 14980</strain>
    </source>
</reference>
<dbReference type="InterPro" id="IPR042183">
    <property type="entry name" value="MmgE/PrpD_sf_1"/>
</dbReference>
<dbReference type="SUPFAM" id="SSF103378">
    <property type="entry name" value="2-methylcitrate dehydratase PrpD"/>
    <property type="match status" value="1"/>
</dbReference>
<comment type="caution">
    <text evidence="4">The sequence shown here is derived from an EMBL/GenBank/DDBJ whole genome shotgun (WGS) entry which is preliminary data.</text>
</comment>
<dbReference type="InterPro" id="IPR042188">
    <property type="entry name" value="MmgE/PrpD_sf_2"/>
</dbReference>
<dbReference type="InterPro" id="IPR005656">
    <property type="entry name" value="MmgE_PrpD"/>
</dbReference>
<sequence>MELRHTSSLSEVIADFVMNFNPAEVPQGVRNHAKLLFIDALGVAIAAYNLNHAHVVRKVAKSFNKSGESTLWGTRQKVSAPDAVLANGALIHGLDFDDTHVAAIVHPSACIVPTAFAIGESVGAGGDDILMAAICGYEIMIRLGLAAQGGFHDRGYHATGVLGAFASACVAARLLKVPCEVLVNALGICGSQAAALQEFLHDGSWVKKLHPGWASHSAIYALNLAREGFTGPREVFEGGFGLWSTHLGFNEGIKDYFADLGNKWRTEEISVKLYPCCHYLHSFIDCILYLQSAHKFTYKEIERVECRIDPRGFKIVCDPISVKRRPTTDYAMRFSLPFAVAMALFRGRVGPQEFDAKYAGEQVVLDLMDKVECVADSGAERPGHFPGWVKVFLSDGAVYEHIQKYERGCKECPISETDVIQKFEINASIHLSQDRIERMLQDIRRIEELDGIEPILEKMTIS</sequence>
<feature type="domain" description="MmgE/PrpD N-terminal" evidence="2">
    <location>
        <begin position="12"/>
        <end position="246"/>
    </location>
</feature>
<name>A0A151AX18_9FIRM</name>
<dbReference type="RefSeq" id="WP_062284155.1">
    <property type="nucleotide sequence ID" value="NZ_LTBC01000005.1"/>
</dbReference>
<dbReference type="OrthoDB" id="9791416at2"/>
<evidence type="ECO:0000313" key="5">
    <source>
        <dbReference type="Proteomes" id="UP000075670"/>
    </source>
</evidence>
<dbReference type="PATRIC" id="fig|1122241.3.peg.1886"/>
<dbReference type="EMBL" id="LTBC01000005">
    <property type="protein sequence ID" value="KYH32209.1"/>
    <property type="molecule type" value="Genomic_DNA"/>
</dbReference>
<dbReference type="Proteomes" id="UP000075670">
    <property type="component" value="Unassembled WGS sequence"/>
</dbReference>
<evidence type="ECO:0000259" key="2">
    <source>
        <dbReference type="Pfam" id="PF03972"/>
    </source>
</evidence>
<evidence type="ECO:0000313" key="4">
    <source>
        <dbReference type="EMBL" id="KYH32209.1"/>
    </source>
</evidence>
<organism evidence="4 5">
    <name type="scientific">Moorella mulderi DSM 14980</name>
    <dbReference type="NCBI Taxonomy" id="1122241"/>
    <lineage>
        <taxon>Bacteria</taxon>
        <taxon>Bacillati</taxon>
        <taxon>Bacillota</taxon>
        <taxon>Clostridia</taxon>
        <taxon>Neomoorellales</taxon>
        <taxon>Neomoorellaceae</taxon>
        <taxon>Neomoorella</taxon>
    </lineage>
</organism>
<dbReference type="InterPro" id="IPR045336">
    <property type="entry name" value="MmgE_PrpD_N"/>
</dbReference>
<dbReference type="AlphaFoldDB" id="A0A151AX18"/>
<feature type="domain" description="MmgE/PrpD C-terminal" evidence="3">
    <location>
        <begin position="274"/>
        <end position="438"/>
    </location>
</feature>
<dbReference type="InterPro" id="IPR036148">
    <property type="entry name" value="MmgE/PrpD_sf"/>
</dbReference>
<gene>
    <name evidence="4" type="ORF">MOMUL_17840</name>
</gene>
<dbReference type="Pfam" id="PF19305">
    <property type="entry name" value="MmgE_PrpD_C"/>
    <property type="match status" value="1"/>
</dbReference>
<dbReference type="PANTHER" id="PTHR16943">
    <property type="entry name" value="2-METHYLCITRATE DEHYDRATASE-RELATED"/>
    <property type="match status" value="1"/>
</dbReference>
<evidence type="ECO:0000259" key="3">
    <source>
        <dbReference type="Pfam" id="PF19305"/>
    </source>
</evidence>